<dbReference type="GO" id="GO:0004930">
    <property type="term" value="F:G protein-coupled receptor activity"/>
    <property type="evidence" value="ECO:0007669"/>
    <property type="project" value="InterPro"/>
</dbReference>
<feature type="domain" description="G-protein coupled receptors family 1 profile" evidence="7">
    <location>
        <begin position="48"/>
        <end position="345"/>
    </location>
</feature>
<reference evidence="8 9" key="2">
    <citation type="submission" date="2018-11" db="EMBL/GenBank/DDBJ databases">
        <authorList>
            <consortium name="Pathogen Informatics"/>
        </authorList>
    </citation>
    <scope>NUCLEOTIDE SEQUENCE [LARGE SCALE GENOMIC DNA]</scope>
    <source>
        <strain evidence="8 9">Egypt</strain>
    </source>
</reference>
<dbReference type="PANTHER" id="PTHR46641">
    <property type="entry name" value="FMRFAMIDE RECEPTOR-RELATED"/>
    <property type="match status" value="1"/>
</dbReference>
<feature type="transmembrane region" description="Helical" evidence="6">
    <location>
        <begin position="155"/>
        <end position="176"/>
    </location>
</feature>
<dbReference type="InterPro" id="IPR052954">
    <property type="entry name" value="GPCR-Ligand_Int"/>
</dbReference>
<feature type="transmembrane region" description="Helical" evidence="6">
    <location>
        <begin position="273"/>
        <end position="299"/>
    </location>
</feature>
<evidence type="ECO:0000256" key="5">
    <source>
        <dbReference type="SAM" id="MobiDB-lite"/>
    </source>
</evidence>
<accession>A0A183A539</accession>
<evidence type="ECO:0000256" key="1">
    <source>
        <dbReference type="ARBA" id="ARBA00004370"/>
    </source>
</evidence>
<dbReference type="InterPro" id="IPR017452">
    <property type="entry name" value="GPCR_Rhodpsn_7TM"/>
</dbReference>
<dbReference type="Proteomes" id="UP000272942">
    <property type="component" value="Unassembled WGS sequence"/>
</dbReference>
<evidence type="ECO:0000313" key="9">
    <source>
        <dbReference type="Proteomes" id="UP000272942"/>
    </source>
</evidence>
<evidence type="ECO:0000256" key="3">
    <source>
        <dbReference type="ARBA" id="ARBA00022989"/>
    </source>
</evidence>
<evidence type="ECO:0000313" key="10">
    <source>
        <dbReference type="WBParaSite" id="ECPE_0000207401-mRNA-1"/>
    </source>
</evidence>
<dbReference type="OrthoDB" id="9990906at2759"/>
<organism evidence="10">
    <name type="scientific">Echinostoma caproni</name>
    <dbReference type="NCBI Taxonomy" id="27848"/>
    <lineage>
        <taxon>Eukaryota</taxon>
        <taxon>Metazoa</taxon>
        <taxon>Spiralia</taxon>
        <taxon>Lophotrochozoa</taxon>
        <taxon>Platyhelminthes</taxon>
        <taxon>Trematoda</taxon>
        <taxon>Digenea</taxon>
        <taxon>Plagiorchiida</taxon>
        <taxon>Echinostomata</taxon>
        <taxon>Echinostomatoidea</taxon>
        <taxon>Echinostomatidae</taxon>
        <taxon>Echinostoma</taxon>
    </lineage>
</organism>
<dbReference type="WBParaSite" id="ECPE_0000207401-mRNA-1">
    <property type="protein sequence ID" value="ECPE_0000207401-mRNA-1"/>
    <property type="gene ID" value="ECPE_0000207401"/>
</dbReference>
<dbReference type="EMBL" id="UZAN01039402">
    <property type="protein sequence ID" value="VDP65339.1"/>
    <property type="molecule type" value="Genomic_DNA"/>
</dbReference>
<dbReference type="InterPro" id="IPR000276">
    <property type="entry name" value="GPCR_Rhodpsn"/>
</dbReference>
<keyword evidence="2 6" id="KW-0812">Transmembrane</keyword>
<feature type="region of interest" description="Disordered" evidence="5">
    <location>
        <begin position="423"/>
        <end position="460"/>
    </location>
</feature>
<feature type="transmembrane region" description="Helical" evidence="6">
    <location>
        <begin position="69"/>
        <end position="92"/>
    </location>
</feature>
<evidence type="ECO:0000313" key="8">
    <source>
        <dbReference type="EMBL" id="VDP65339.1"/>
    </source>
</evidence>
<dbReference type="PROSITE" id="PS50262">
    <property type="entry name" value="G_PROTEIN_RECEP_F1_2"/>
    <property type="match status" value="1"/>
</dbReference>
<protein>
    <submittedName>
        <fullName evidence="10">G_PROTEIN_RECEP_F1_2 domain-containing protein</fullName>
    </submittedName>
</protein>
<dbReference type="GO" id="GO:0016020">
    <property type="term" value="C:membrane"/>
    <property type="evidence" value="ECO:0007669"/>
    <property type="project" value="UniProtKB-SubCell"/>
</dbReference>
<dbReference type="PANTHER" id="PTHR46641:SF25">
    <property type="entry name" value="CNMAMIDE RECEPTOR-RELATED"/>
    <property type="match status" value="1"/>
</dbReference>
<name>A0A183A539_9TREM</name>
<reference evidence="10" key="1">
    <citation type="submission" date="2016-06" db="UniProtKB">
        <authorList>
            <consortium name="WormBaseParasite"/>
        </authorList>
    </citation>
    <scope>IDENTIFICATION</scope>
</reference>
<sequence length="460" mass="52140">MMDMNTSIAPTLVNERYDDVQFAQRFAPQVLLIERLNFPLWTIIGIPGGIFSMLIWSSRPMRRGGSAAAAIYQTCLGITDVTFLLVFWTWHLQISWHMHLLDHPVICEVFPVFHYCAQYLNSTLTFTFTLERFLAICYPFKSQHCLIRSNERGALKLMAILTAFCLSIGAVQSLIFRFNGSSCEVRPEVNDLADVRYTLYRIWTLLTEAVFFFGMPLTCLVLNVFVIRVLRRSVNAKRNPLLSVLVNGSANVSENEANDSSCAVTKGVRSSTLTLLCTSFYLTIVQLTMAITMVVVNFLPPGEQELTDEQLEQDPTWRAYIRFLTIRALIEAFALTHYAAKFPIYMATSKQFRQEFCRRFCRCARPSREDELLSASMNVPPSLLTRVYRSRSDIFHAKRSHSNSRSASVGTRKGLISGSPELSVKQSLVPMQPRRRPSPGYSRTVIGPDGTRVPVALHES</sequence>
<evidence type="ECO:0000256" key="2">
    <source>
        <dbReference type="ARBA" id="ARBA00022692"/>
    </source>
</evidence>
<keyword evidence="4 6" id="KW-0472">Membrane</keyword>
<feature type="transmembrane region" description="Helical" evidence="6">
    <location>
        <begin position="38"/>
        <end position="57"/>
    </location>
</feature>
<evidence type="ECO:0000259" key="7">
    <source>
        <dbReference type="PROSITE" id="PS50262"/>
    </source>
</evidence>
<feature type="transmembrane region" description="Helical" evidence="6">
    <location>
        <begin position="209"/>
        <end position="230"/>
    </location>
</feature>
<dbReference type="Gene3D" id="1.20.1070.10">
    <property type="entry name" value="Rhodopsin 7-helix transmembrane proteins"/>
    <property type="match status" value="1"/>
</dbReference>
<keyword evidence="9" id="KW-1185">Reference proteome</keyword>
<gene>
    <name evidence="8" type="ORF">ECPE_LOCUS2074</name>
</gene>
<dbReference type="AlphaFoldDB" id="A0A183A539"/>
<keyword evidence="3 6" id="KW-1133">Transmembrane helix</keyword>
<evidence type="ECO:0000256" key="6">
    <source>
        <dbReference type="SAM" id="Phobius"/>
    </source>
</evidence>
<comment type="subcellular location">
    <subcellularLocation>
        <location evidence="1">Membrane</location>
    </subcellularLocation>
</comment>
<dbReference type="Pfam" id="PF00001">
    <property type="entry name" value="7tm_1"/>
    <property type="match status" value="1"/>
</dbReference>
<dbReference type="SUPFAM" id="SSF81321">
    <property type="entry name" value="Family A G protein-coupled receptor-like"/>
    <property type="match status" value="1"/>
</dbReference>
<evidence type="ECO:0000256" key="4">
    <source>
        <dbReference type="ARBA" id="ARBA00023136"/>
    </source>
</evidence>
<proteinExistence type="predicted"/>